<protein>
    <submittedName>
        <fullName evidence="3">DNA starvation/stationary phase protection protein DpsA</fullName>
        <ecNumber evidence="3">1.16.-.-</ecNumber>
    </submittedName>
</protein>
<dbReference type="InterPro" id="IPR009078">
    <property type="entry name" value="Ferritin-like_SF"/>
</dbReference>
<evidence type="ECO:0000256" key="1">
    <source>
        <dbReference type="ARBA" id="ARBA00009497"/>
    </source>
</evidence>
<dbReference type="InterPro" id="IPR002177">
    <property type="entry name" value="DPS_DNA-bd"/>
</dbReference>
<evidence type="ECO:0000259" key="2">
    <source>
        <dbReference type="Pfam" id="PF00210"/>
    </source>
</evidence>
<dbReference type="Gene3D" id="1.20.1260.10">
    <property type="match status" value="1"/>
</dbReference>
<dbReference type="GeneID" id="73045925"/>
<dbReference type="AlphaFoldDB" id="A0ABD5PXQ3"/>
<evidence type="ECO:0000313" key="3">
    <source>
        <dbReference type="EMBL" id="MFC4823030.1"/>
    </source>
</evidence>
<dbReference type="RefSeq" id="WP_254267469.1">
    <property type="nucleotide sequence ID" value="NZ_CP100400.1"/>
</dbReference>
<comment type="caution">
    <text evidence="3">The sequence shown here is derived from an EMBL/GenBank/DDBJ whole genome shotgun (WGS) entry which is preliminary data.</text>
</comment>
<dbReference type="InterPro" id="IPR054862">
    <property type="entry name" value="DNA_prot_starvation"/>
</dbReference>
<sequence length="177" mass="19096">MSQQRQVLQQAGTVEGNAVRFDAEKAEQVVEALNTDLSATYVLYHQLRKHYWTVTGAQSAELGRFFGDAAAEAERHADVLAGRVAAIGGVPVSGPAAFERHSPVPFEGADVYDVRASLESDLDAYGDLIESVSSHIELAESLGDHATGSLLREQLVELESRAHAIHGFLARDSLSPR</sequence>
<organism evidence="3 4">
    <name type="scientific">Halorussus aquaticus</name>
    <dbReference type="NCBI Taxonomy" id="2953748"/>
    <lineage>
        <taxon>Archaea</taxon>
        <taxon>Methanobacteriati</taxon>
        <taxon>Methanobacteriota</taxon>
        <taxon>Stenosarchaea group</taxon>
        <taxon>Halobacteria</taxon>
        <taxon>Halobacteriales</taxon>
        <taxon>Haladaptataceae</taxon>
        <taxon>Halorussus</taxon>
    </lineage>
</organism>
<dbReference type="InterPro" id="IPR008331">
    <property type="entry name" value="Ferritin_DPS_dom"/>
</dbReference>
<comment type="similarity">
    <text evidence="1">Belongs to the Dps family.</text>
</comment>
<dbReference type="PANTHER" id="PTHR42932">
    <property type="entry name" value="GENERAL STRESS PROTEIN 20U"/>
    <property type="match status" value="1"/>
</dbReference>
<dbReference type="SUPFAM" id="SSF47240">
    <property type="entry name" value="Ferritin-like"/>
    <property type="match status" value="1"/>
</dbReference>
<dbReference type="InterPro" id="IPR012347">
    <property type="entry name" value="Ferritin-like"/>
</dbReference>
<dbReference type="Proteomes" id="UP001595945">
    <property type="component" value="Unassembled WGS sequence"/>
</dbReference>
<name>A0ABD5PXQ3_9EURY</name>
<accession>A0ABD5PXQ3</accession>
<dbReference type="PANTHER" id="PTHR42932:SF1">
    <property type="entry name" value="GENERAL STRESS PROTEIN 20U"/>
    <property type="match status" value="1"/>
</dbReference>
<proteinExistence type="inferred from homology"/>
<dbReference type="Pfam" id="PF00210">
    <property type="entry name" value="Ferritin"/>
    <property type="match status" value="1"/>
</dbReference>
<dbReference type="EMBL" id="JBHSHT010000001">
    <property type="protein sequence ID" value="MFC4823030.1"/>
    <property type="molecule type" value="Genomic_DNA"/>
</dbReference>
<dbReference type="EC" id="1.16.-.-" evidence="3"/>
<dbReference type="PIRSF" id="PIRSF005900">
    <property type="entry name" value="Dps"/>
    <property type="match status" value="1"/>
</dbReference>
<keyword evidence="3" id="KW-0560">Oxidoreductase</keyword>
<dbReference type="NCBIfam" id="NF041388">
    <property type="entry name" value="DNAstvprot_Halo"/>
    <property type="match status" value="1"/>
</dbReference>
<keyword evidence="4" id="KW-1185">Reference proteome</keyword>
<feature type="domain" description="Ferritin/DPS" evidence="2">
    <location>
        <begin position="31"/>
        <end position="171"/>
    </location>
</feature>
<dbReference type="GO" id="GO:0016491">
    <property type="term" value="F:oxidoreductase activity"/>
    <property type="evidence" value="ECO:0007669"/>
    <property type="project" value="UniProtKB-KW"/>
</dbReference>
<gene>
    <name evidence="3" type="primary">dpsA</name>
    <name evidence="3" type="ORF">ACFO9K_02020</name>
</gene>
<evidence type="ECO:0000313" key="4">
    <source>
        <dbReference type="Proteomes" id="UP001595945"/>
    </source>
</evidence>
<reference evidence="3 4" key="1">
    <citation type="journal article" date="2019" name="Int. J. Syst. Evol. Microbiol.">
        <title>The Global Catalogue of Microorganisms (GCM) 10K type strain sequencing project: providing services to taxonomists for standard genome sequencing and annotation.</title>
        <authorList>
            <consortium name="The Broad Institute Genomics Platform"/>
            <consortium name="The Broad Institute Genome Sequencing Center for Infectious Disease"/>
            <person name="Wu L."/>
            <person name="Ma J."/>
        </authorList>
    </citation>
    <scope>NUCLEOTIDE SEQUENCE [LARGE SCALE GENOMIC DNA]</scope>
    <source>
        <strain evidence="3 4">XZYJ18</strain>
    </source>
</reference>